<reference evidence="1 2" key="1">
    <citation type="journal article" date="2019" name="Commun. Biol.">
        <title>The bagworm genome reveals a unique fibroin gene that provides high tensile strength.</title>
        <authorList>
            <person name="Kono N."/>
            <person name="Nakamura H."/>
            <person name="Ohtoshi R."/>
            <person name="Tomita M."/>
            <person name="Numata K."/>
            <person name="Arakawa K."/>
        </authorList>
    </citation>
    <scope>NUCLEOTIDE SEQUENCE [LARGE SCALE GENOMIC DNA]</scope>
</reference>
<name>A0A4C1WTS6_EUMVA</name>
<sequence>MLSTVTSDLGNSEIWWCTKCTISARSYLLHPAVGRWGVASGGTINALCLFAGAWQHFTFGFADVASKIQIALQTSSKRREFKRPARVVKRALRSRSSESFVRTKSGVRRATIGPRGRRREIRPSFATSEHLRGSGSWFMS</sequence>
<keyword evidence="2" id="KW-1185">Reference proteome</keyword>
<dbReference type="AlphaFoldDB" id="A0A4C1WTS6"/>
<comment type="caution">
    <text evidence="1">The sequence shown here is derived from an EMBL/GenBank/DDBJ whole genome shotgun (WGS) entry which is preliminary data.</text>
</comment>
<accession>A0A4C1WTS6</accession>
<dbReference type="EMBL" id="BGZK01000655">
    <property type="protein sequence ID" value="GBP54798.1"/>
    <property type="molecule type" value="Genomic_DNA"/>
</dbReference>
<proteinExistence type="predicted"/>
<evidence type="ECO:0000313" key="2">
    <source>
        <dbReference type="Proteomes" id="UP000299102"/>
    </source>
</evidence>
<evidence type="ECO:0000313" key="1">
    <source>
        <dbReference type="EMBL" id="GBP54798.1"/>
    </source>
</evidence>
<protein>
    <submittedName>
        <fullName evidence="1">Uncharacterized protein</fullName>
    </submittedName>
</protein>
<gene>
    <name evidence="1" type="ORF">EVAR_87871_1</name>
</gene>
<organism evidence="1 2">
    <name type="scientific">Eumeta variegata</name>
    <name type="common">Bagworm moth</name>
    <name type="synonym">Eumeta japonica</name>
    <dbReference type="NCBI Taxonomy" id="151549"/>
    <lineage>
        <taxon>Eukaryota</taxon>
        <taxon>Metazoa</taxon>
        <taxon>Ecdysozoa</taxon>
        <taxon>Arthropoda</taxon>
        <taxon>Hexapoda</taxon>
        <taxon>Insecta</taxon>
        <taxon>Pterygota</taxon>
        <taxon>Neoptera</taxon>
        <taxon>Endopterygota</taxon>
        <taxon>Lepidoptera</taxon>
        <taxon>Glossata</taxon>
        <taxon>Ditrysia</taxon>
        <taxon>Tineoidea</taxon>
        <taxon>Psychidae</taxon>
        <taxon>Oiketicinae</taxon>
        <taxon>Eumeta</taxon>
    </lineage>
</organism>
<dbReference type="Proteomes" id="UP000299102">
    <property type="component" value="Unassembled WGS sequence"/>
</dbReference>